<keyword evidence="1" id="KW-1133">Transmembrane helix</keyword>
<organism evidence="3 4">
    <name type="scientific">Candidatus Blautia stercorigallinarum</name>
    <dbReference type="NCBI Taxonomy" id="2838501"/>
    <lineage>
        <taxon>Bacteria</taxon>
        <taxon>Bacillati</taxon>
        <taxon>Bacillota</taxon>
        <taxon>Clostridia</taxon>
        <taxon>Lachnospirales</taxon>
        <taxon>Lachnospiraceae</taxon>
        <taxon>Blautia</taxon>
    </lineage>
</organism>
<evidence type="ECO:0000256" key="1">
    <source>
        <dbReference type="SAM" id="Phobius"/>
    </source>
</evidence>
<feature type="transmembrane region" description="Helical" evidence="1">
    <location>
        <begin position="33"/>
        <end position="60"/>
    </location>
</feature>
<dbReference type="EMBL" id="DXIQ01000097">
    <property type="protein sequence ID" value="HIV40091.1"/>
    <property type="molecule type" value="Genomic_DNA"/>
</dbReference>
<proteinExistence type="predicted"/>
<dbReference type="Proteomes" id="UP000886814">
    <property type="component" value="Unassembled WGS sequence"/>
</dbReference>
<comment type="caution">
    <text evidence="3">The sequence shown here is derived from an EMBL/GenBank/DDBJ whole genome shotgun (WGS) entry which is preliminary data.</text>
</comment>
<name>A0A9D1PFP7_9FIRM</name>
<evidence type="ECO:0000313" key="4">
    <source>
        <dbReference type="Proteomes" id="UP000886814"/>
    </source>
</evidence>
<sequence length="158" mass="18498">MSGQHLPWESLETPIYYPKELKPRKKWVYTGGWILSAALILGGIITPYRILLLFAILYILTLLMEKDVAVTERGLEIYYQMKITTHYDFWQWKEIDSLLLEDRNQPGLLALHFIKGNKSKRFFFTKGDAKQIQVLARKKNSRIKMADVKPKAGNIKKR</sequence>
<evidence type="ECO:0000313" key="3">
    <source>
        <dbReference type="EMBL" id="HIV40091.1"/>
    </source>
</evidence>
<accession>A0A9D1PFP7</accession>
<reference evidence="3" key="1">
    <citation type="journal article" date="2021" name="PeerJ">
        <title>Extensive microbial diversity within the chicken gut microbiome revealed by metagenomics and culture.</title>
        <authorList>
            <person name="Gilroy R."/>
            <person name="Ravi A."/>
            <person name="Getino M."/>
            <person name="Pursley I."/>
            <person name="Horton D.L."/>
            <person name="Alikhan N.F."/>
            <person name="Baker D."/>
            <person name="Gharbi K."/>
            <person name="Hall N."/>
            <person name="Watson M."/>
            <person name="Adriaenssens E.M."/>
            <person name="Foster-Nyarko E."/>
            <person name="Jarju S."/>
            <person name="Secka A."/>
            <person name="Antonio M."/>
            <person name="Oren A."/>
            <person name="Chaudhuri R.R."/>
            <person name="La Ragione R."/>
            <person name="Hildebrand F."/>
            <person name="Pallen M.J."/>
        </authorList>
    </citation>
    <scope>NUCLEOTIDE SEQUENCE</scope>
    <source>
        <strain evidence="3">CHK195-9823</strain>
    </source>
</reference>
<dbReference type="Pfam" id="PF20794">
    <property type="entry name" value="bPH_7"/>
    <property type="match status" value="1"/>
</dbReference>
<keyword evidence="1" id="KW-0472">Membrane</keyword>
<keyword evidence="1" id="KW-0812">Transmembrane</keyword>
<protein>
    <recommendedName>
        <fullName evidence="2">Bacterial PH domain-containing protein</fullName>
    </recommendedName>
</protein>
<evidence type="ECO:0000259" key="2">
    <source>
        <dbReference type="Pfam" id="PF20794"/>
    </source>
</evidence>
<dbReference type="AlphaFoldDB" id="A0A9D1PFP7"/>
<reference evidence="3" key="2">
    <citation type="submission" date="2021-04" db="EMBL/GenBank/DDBJ databases">
        <authorList>
            <person name="Gilroy R."/>
        </authorList>
    </citation>
    <scope>NUCLEOTIDE SEQUENCE</scope>
    <source>
        <strain evidence="3">CHK195-9823</strain>
    </source>
</reference>
<gene>
    <name evidence="3" type="ORF">H9747_14035</name>
</gene>
<feature type="domain" description="Bacterial PH" evidence="2">
    <location>
        <begin position="15"/>
        <end position="148"/>
    </location>
</feature>
<dbReference type="InterPro" id="IPR048871">
    <property type="entry name" value="PH_7_bact"/>
</dbReference>